<feature type="transmembrane region" description="Helical" evidence="1">
    <location>
        <begin position="51"/>
        <end position="72"/>
    </location>
</feature>
<dbReference type="RefSeq" id="WP_188397426.1">
    <property type="nucleotide sequence ID" value="NZ_LT608335.1"/>
</dbReference>
<accession>A0A212LTN5</accession>
<feature type="transmembrane region" description="Helical" evidence="1">
    <location>
        <begin position="27"/>
        <end position="45"/>
    </location>
</feature>
<evidence type="ECO:0000256" key="1">
    <source>
        <dbReference type="SAM" id="Phobius"/>
    </source>
</evidence>
<reference evidence="2" key="1">
    <citation type="submission" date="2016-08" db="EMBL/GenBank/DDBJ databases">
        <authorList>
            <person name="Seilhamer J.J."/>
        </authorList>
    </citation>
    <scope>NUCLEOTIDE SEQUENCE</scope>
    <source>
        <strain evidence="2">86</strain>
    </source>
</reference>
<sequence length="75" mass="8254">MSTTNPAPNTNPNIAIPPVSWRKKYRAPLMNAAFWGFWLGFYLSYEGGISSNSALVGLSYVIFTLACLVPLVTKK</sequence>
<evidence type="ECO:0000313" key="2">
    <source>
        <dbReference type="EMBL" id="SCM80945.1"/>
    </source>
</evidence>
<keyword evidence="1" id="KW-0812">Transmembrane</keyword>
<protein>
    <submittedName>
        <fullName evidence="2">Uncharacterized protein</fullName>
    </submittedName>
</protein>
<keyword evidence="1" id="KW-0472">Membrane</keyword>
<keyword evidence="1" id="KW-1133">Transmembrane helix</keyword>
<gene>
    <name evidence="2" type="ORF">KL86SPO_31123</name>
</gene>
<dbReference type="EMBL" id="FMJE01000003">
    <property type="protein sequence ID" value="SCM80945.1"/>
    <property type="molecule type" value="Genomic_DNA"/>
</dbReference>
<proteinExistence type="predicted"/>
<dbReference type="AlphaFoldDB" id="A0A212LTN5"/>
<name>A0A212LTN5_9FIRM</name>
<organism evidence="2">
    <name type="scientific">uncultured Sporomusa sp</name>
    <dbReference type="NCBI Taxonomy" id="307249"/>
    <lineage>
        <taxon>Bacteria</taxon>
        <taxon>Bacillati</taxon>
        <taxon>Bacillota</taxon>
        <taxon>Negativicutes</taxon>
        <taxon>Selenomonadales</taxon>
        <taxon>Sporomusaceae</taxon>
        <taxon>Sporomusa</taxon>
        <taxon>environmental samples</taxon>
    </lineage>
</organism>